<protein>
    <submittedName>
        <fullName evidence="8">Cytochrome c biogenesis protein CcdA</fullName>
    </submittedName>
</protein>
<dbReference type="GO" id="GO:0016209">
    <property type="term" value="F:antioxidant activity"/>
    <property type="evidence" value="ECO:0007669"/>
    <property type="project" value="InterPro"/>
</dbReference>
<dbReference type="InterPro" id="IPR000866">
    <property type="entry name" value="AhpC/TSA"/>
</dbReference>
<comment type="subcellular location">
    <subcellularLocation>
        <location evidence="1">Cell membrane</location>
        <topology evidence="1">Multi-pass membrane protein</topology>
    </subcellularLocation>
</comment>
<dbReference type="Pfam" id="PF00578">
    <property type="entry name" value="AhpC-TSA"/>
    <property type="match status" value="1"/>
</dbReference>
<feature type="domain" description="Thioredoxin" evidence="7">
    <location>
        <begin position="316"/>
        <end position="464"/>
    </location>
</feature>
<dbReference type="Gene3D" id="2.60.120.260">
    <property type="entry name" value="Galactose-binding domain-like"/>
    <property type="match status" value="1"/>
</dbReference>
<evidence type="ECO:0000313" key="8">
    <source>
        <dbReference type="EMBL" id="RLK57925.1"/>
    </source>
</evidence>
<feature type="transmembrane region" description="Helical" evidence="6">
    <location>
        <begin position="98"/>
        <end position="122"/>
    </location>
</feature>
<dbReference type="InterPro" id="IPR036249">
    <property type="entry name" value="Thioredoxin-like_sf"/>
</dbReference>
<dbReference type="Pfam" id="PF02683">
    <property type="entry name" value="DsbD_TM"/>
    <property type="match status" value="1"/>
</dbReference>
<evidence type="ECO:0000313" key="9">
    <source>
        <dbReference type="Proteomes" id="UP000282454"/>
    </source>
</evidence>
<dbReference type="GO" id="GO:0005886">
    <property type="term" value="C:plasma membrane"/>
    <property type="evidence" value="ECO:0007669"/>
    <property type="project" value="UniProtKB-SubCell"/>
</dbReference>
<dbReference type="InterPro" id="IPR041017">
    <property type="entry name" value="Thioredoxin_10"/>
</dbReference>
<dbReference type="SUPFAM" id="SSF52833">
    <property type="entry name" value="Thioredoxin-like"/>
    <property type="match status" value="1"/>
</dbReference>
<feature type="transmembrane region" description="Helical" evidence="6">
    <location>
        <begin position="170"/>
        <end position="195"/>
    </location>
</feature>
<dbReference type="Proteomes" id="UP000282454">
    <property type="component" value="Unassembled WGS sequence"/>
</dbReference>
<dbReference type="EMBL" id="RCDD01000003">
    <property type="protein sequence ID" value="RLK57925.1"/>
    <property type="molecule type" value="Genomic_DNA"/>
</dbReference>
<dbReference type="InterPro" id="IPR013766">
    <property type="entry name" value="Thioredoxin_domain"/>
</dbReference>
<dbReference type="CDD" id="cd03012">
    <property type="entry name" value="TlpA_like_DipZ_like"/>
    <property type="match status" value="1"/>
</dbReference>
<feature type="transmembrane region" description="Helical" evidence="6">
    <location>
        <begin position="128"/>
        <end position="149"/>
    </location>
</feature>
<keyword evidence="5 6" id="KW-0472">Membrane</keyword>
<dbReference type="GO" id="GO:0017004">
    <property type="term" value="P:cytochrome complex assembly"/>
    <property type="evidence" value="ECO:0007669"/>
    <property type="project" value="InterPro"/>
</dbReference>
<dbReference type="InterPro" id="IPR050553">
    <property type="entry name" value="Thioredoxin_ResA/DsbE_sf"/>
</dbReference>
<keyword evidence="4 6" id="KW-1133">Transmembrane helix</keyword>
<organism evidence="8 9">
    <name type="scientific">Actinokineospora cianjurensis</name>
    <dbReference type="NCBI Taxonomy" id="585224"/>
    <lineage>
        <taxon>Bacteria</taxon>
        <taxon>Bacillati</taxon>
        <taxon>Actinomycetota</taxon>
        <taxon>Actinomycetes</taxon>
        <taxon>Pseudonocardiales</taxon>
        <taxon>Pseudonocardiaceae</taxon>
        <taxon>Actinokineospora</taxon>
    </lineage>
</organism>
<proteinExistence type="predicted"/>
<dbReference type="Pfam" id="PF17991">
    <property type="entry name" value="Thioredoxin_10"/>
    <property type="match status" value="1"/>
</dbReference>
<feature type="transmembrane region" description="Helical" evidence="6">
    <location>
        <begin position="247"/>
        <end position="264"/>
    </location>
</feature>
<sequence length="616" mass="65213">MTAVCPGVNSLCGNQTTGCRVANPLSWSVFAGRVRVVVPVLTLALIGLVGGLVTGISPCILPVLPVIFFTGAQSTRAEGESGGGVAVAARPVSKARPYLVIAGLVVSFTLVTLFGSLLLSVLGLPQDVLRWAGLVVLVLIGVGLIVPRFEHLLEKPFSWIPQRNPDASKGGFALGLALGAVYVPCAGPVLAAITVAGSTGRIGIDTVVLTATFAVGAALPLLVFALAGRRVAERVRAFRKRQRGIRVTAGIVMIALAVGLVFNLPQLLQRAIPDYTGGLQEQVNESAPVREALDLGGLTNDQNKDLAKCTVGATELQSCGTAPDIRGIQQWLNTPEGAAVNLTDLRGKVVLLDFWAYSCINCQRSIPHVTAWDDAYRAAGLRVIGVHSPEYAFEKEPRNVIDATAGFGIRYPVALDNSLSTWTNYRNRYWPAHYLIDATGTVRHIKFGEGDYDVTERMIRDLLRANDPGVSLPAPTDTADTTPDTADITRETFLGSTKQVNFSGEGPYTAGQTSFAFPAQQPDNTFALDGAWTLDTQNATPTGTDARVRLNYRAKEVRVVLAGTGTVTLDTPSGPRAITVSGTPRSYEVITTPSVQPGTLTATVGSGVSVFSFTFG</sequence>
<dbReference type="Gene3D" id="3.40.30.10">
    <property type="entry name" value="Glutaredoxin"/>
    <property type="match status" value="1"/>
</dbReference>
<comment type="caution">
    <text evidence="8">The sequence shown here is derived from an EMBL/GenBank/DDBJ whole genome shotgun (WGS) entry which is preliminary data.</text>
</comment>
<evidence type="ECO:0000256" key="3">
    <source>
        <dbReference type="ARBA" id="ARBA00022692"/>
    </source>
</evidence>
<keyword evidence="9" id="KW-1185">Reference proteome</keyword>
<dbReference type="GO" id="GO:0016491">
    <property type="term" value="F:oxidoreductase activity"/>
    <property type="evidence" value="ECO:0007669"/>
    <property type="project" value="InterPro"/>
</dbReference>
<accession>A0A421B0K5</accession>
<evidence type="ECO:0000256" key="5">
    <source>
        <dbReference type="ARBA" id="ARBA00023136"/>
    </source>
</evidence>
<keyword evidence="3 6" id="KW-0812">Transmembrane</keyword>
<feature type="transmembrane region" description="Helical" evidence="6">
    <location>
        <begin position="207"/>
        <end position="227"/>
    </location>
</feature>
<dbReference type="PROSITE" id="PS51352">
    <property type="entry name" value="THIOREDOXIN_2"/>
    <property type="match status" value="1"/>
</dbReference>
<dbReference type="PANTHER" id="PTHR42852:SF13">
    <property type="entry name" value="PROTEIN DIPZ"/>
    <property type="match status" value="1"/>
</dbReference>
<dbReference type="PANTHER" id="PTHR42852">
    <property type="entry name" value="THIOL:DISULFIDE INTERCHANGE PROTEIN DSBE"/>
    <property type="match status" value="1"/>
</dbReference>
<name>A0A421B0K5_9PSEU</name>
<keyword evidence="2" id="KW-1003">Cell membrane</keyword>
<evidence type="ECO:0000256" key="1">
    <source>
        <dbReference type="ARBA" id="ARBA00004651"/>
    </source>
</evidence>
<evidence type="ECO:0000256" key="6">
    <source>
        <dbReference type="SAM" id="Phobius"/>
    </source>
</evidence>
<dbReference type="InterPro" id="IPR003834">
    <property type="entry name" value="Cyt_c_assmbl_TM_dom"/>
</dbReference>
<evidence type="ECO:0000256" key="2">
    <source>
        <dbReference type="ARBA" id="ARBA00022475"/>
    </source>
</evidence>
<reference evidence="8 9" key="1">
    <citation type="submission" date="2018-10" db="EMBL/GenBank/DDBJ databases">
        <title>Genomic Encyclopedia of Archaeal and Bacterial Type Strains, Phase II (KMG-II): from individual species to whole genera.</title>
        <authorList>
            <person name="Goeker M."/>
        </authorList>
    </citation>
    <scope>NUCLEOTIDE SEQUENCE [LARGE SCALE GENOMIC DNA]</scope>
    <source>
        <strain evidence="8 9">DSM 45657</strain>
    </source>
</reference>
<evidence type="ECO:0000256" key="4">
    <source>
        <dbReference type="ARBA" id="ARBA00022989"/>
    </source>
</evidence>
<dbReference type="AlphaFoldDB" id="A0A421B0K5"/>
<gene>
    <name evidence="8" type="ORF">CLV68_4015</name>
</gene>
<evidence type="ECO:0000259" key="7">
    <source>
        <dbReference type="PROSITE" id="PS51352"/>
    </source>
</evidence>
<feature type="transmembrane region" description="Helical" evidence="6">
    <location>
        <begin position="36"/>
        <end position="69"/>
    </location>
</feature>